<feature type="compositionally biased region" description="Low complexity" evidence="1">
    <location>
        <begin position="18"/>
        <end position="34"/>
    </location>
</feature>
<name>A0AAW1P215_9CHLO</name>
<proteinExistence type="predicted"/>
<dbReference type="EMBL" id="JALJOQ010000069">
    <property type="protein sequence ID" value="KAK9802651.1"/>
    <property type="molecule type" value="Genomic_DNA"/>
</dbReference>
<gene>
    <name evidence="2" type="ORF">WJX73_000786</name>
</gene>
<reference evidence="2 3" key="1">
    <citation type="journal article" date="2024" name="Nat. Commun.">
        <title>Phylogenomics reveals the evolutionary origins of lichenization in chlorophyte algae.</title>
        <authorList>
            <person name="Puginier C."/>
            <person name="Libourel C."/>
            <person name="Otte J."/>
            <person name="Skaloud P."/>
            <person name="Haon M."/>
            <person name="Grisel S."/>
            <person name="Petersen M."/>
            <person name="Berrin J.G."/>
            <person name="Delaux P.M."/>
            <person name="Dal Grande F."/>
            <person name="Keller J."/>
        </authorList>
    </citation>
    <scope>NUCLEOTIDE SEQUENCE [LARGE SCALE GENOMIC DNA]</scope>
    <source>
        <strain evidence="2 3">SAG 2036</strain>
    </source>
</reference>
<organism evidence="2 3">
    <name type="scientific">Symbiochloris irregularis</name>
    <dbReference type="NCBI Taxonomy" id="706552"/>
    <lineage>
        <taxon>Eukaryota</taxon>
        <taxon>Viridiplantae</taxon>
        <taxon>Chlorophyta</taxon>
        <taxon>core chlorophytes</taxon>
        <taxon>Trebouxiophyceae</taxon>
        <taxon>Trebouxiales</taxon>
        <taxon>Trebouxiaceae</taxon>
        <taxon>Symbiochloris</taxon>
    </lineage>
</organism>
<protein>
    <submittedName>
        <fullName evidence="2">Uncharacterized protein</fullName>
    </submittedName>
</protein>
<evidence type="ECO:0000313" key="2">
    <source>
        <dbReference type="EMBL" id="KAK9802651.1"/>
    </source>
</evidence>
<sequence length="100" mass="10257">MAAVCSIRSPVALRPAKAQRSPSVAVRASAAPQREQNTQKPAQWAAAGFAALLLVASPAAMAGEKASGLKPKICANNPTAKICLRDSFASAKSQQQAGQN</sequence>
<keyword evidence="3" id="KW-1185">Reference proteome</keyword>
<feature type="region of interest" description="Disordered" evidence="1">
    <location>
        <begin position="16"/>
        <end position="41"/>
    </location>
</feature>
<dbReference type="AlphaFoldDB" id="A0AAW1P215"/>
<evidence type="ECO:0000313" key="3">
    <source>
        <dbReference type="Proteomes" id="UP001465755"/>
    </source>
</evidence>
<accession>A0AAW1P215</accession>
<comment type="caution">
    <text evidence="2">The sequence shown here is derived from an EMBL/GenBank/DDBJ whole genome shotgun (WGS) entry which is preliminary data.</text>
</comment>
<dbReference type="Proteomes" id="UP001465755">
    <property type="component" value="Unassembled WGS sequence"/>
</dbReference>
<evidence type="ECO:0000256" key="1">
    <source>
        <dbReference type="SAM" id="MobiDB-lite"/>
    </source>
</evidence>